<evidence type="ECO:0000256" key="1">
    <source>
        <dbReference type="SAM" id="Coils"/>
    </source>
</evidence>
<evidence type="ECO:0000313" key="3">
    <source>
        <dbReference type="EMBL" id="PXF45180.1"/>
    </source>
</evidence>
<feature type="coiled-coil region" evidence="1">
    <location>
        <begin position="53"/>
        <end position="87"/>
    </location>
</feature>
<dbReference type="OrthoDB" id="5403at2759"/>
<accession>A0A2V3IVL7</accession>
<feature type="region of interest" description="Disordered" evidence="2">
    <location>
        <begin position="377"/>
        <end position="403"/>
    </location>
</feature>
<keyword evidence="4" id="KW-1185">Reference proteome</keyword>
<dbReference type="EMBL" id="NBIV01000068">
    <property type="protein sequence ID" value="PXF45180.1"/>
    <property type="molecule type" value="Genomic_DNA"/>
</dbReference>
<evidence type="ECO:0000256" key="2">
    <source>
        <dbReference type="SAM" id="MobiDB-lite"/>
    </source>
</evidence>
<feature type="compositionally biased region" description="Basic and acidic residues" evidence="2">
    <location>
        <begin position="258"/>
        <end position="273"/>
    </location>
</feature>
<proteinExistence type="predicted"/>
<feature type="region of interest" description="Disordered" evidence="2">
    <location>
        <begin position="240"/>
        <end position="273"/>
    </location>
</feature>
<comment type="caution">
    <text evidence="3">The sequence shown here is derived from an EMBL/GenBank/DDBJ whole genome shotgun (WGS) entry which is preliminary data.</text>
</comment>
<sequence length="418" mass="46425">MPPHTHFSTKSIKLLADDIHSNFAAASVDHFLTTLANIDSQIHQQFNVFKSDLAASQAALQAANAKCDALQLDNVRYKAQLSALQSELCSVQPSKQPHQPPEPCSCATADPSAPAPPKNRLHTGLAADHLPSCALRIAALANCTPHRLVQLLIARERAFTNQQALVHRLKLDNADLKTTYNNLLTRYQQKQHSASNALPAHNIHRLSQQIQHAGQTACQVASEVEQRLQITARNLTTFRQSVAPSAPSAPPPTQSTHRIKDEYDNESDAEHDSHATACVAAADQLISTLAAQKVAHERLRNTVVQLTSELESVAQNKKNDTQLLSEKLSTTHSKLAEKDSQIADLKKQLNKVLAEYQAISVAHSYSNAELSRIRANNRAKTKDRQFNDRHDRHDRYDRPHGLINGAENRLHHRKIHFR</sequence>
<dbReference type="AlphaFoldDB" id="A0A2V3IVL7"/>
<feature type="coiled-coil region" evidence="1">
    <location>
        <begin position="296"/>
        <end position="355"/>
    </location>
</feature>
<organism evidence="3 4">
    <name type="scientific">Gracilariopsis chorda</name>
    <dbReference type="NCBI Taxonomy" id="448386"/>
    <lineage>
        <taxon>Eukaryota</taxon>
        <taxon>Rhodophyta</taxon>
        <taxon>Florideophyceae</taxon>
        <taxon>Rhodymeniophycidae</taxon>
        <taxon>Gracilariales</taxon>
        <taxon>Gracilariaceae</taxon>
        <taxon>Gracilariopsis</taxon>
    </lineage>
</organism>
<feature type="compositionally biased region" description="Basic and acidic residues" evidence="2">
    <location>
        <begin position="380"/>
        <end position="400"/>
    </location>
</feature>
<evidence type="ECO:0000313" key="4">
    <source>
        <dbReference type="Proteomes" id="UP000247409"/>
    </source>
</evidence>
<keyword evidence="1" id="KW-0175">Coiled coil</keyword>
<protein>
    <submittedName>
        <fullName evidence="3">Uncharacterized protein</fullName>
    </submittedName>
</protein>
<reference evidence="3 4" key="1">
    <citation type="journal article" date="2018" name="Mol. Biol. Evol.">
        <title>Analysis of the draft genome of the red seaweed Gracilariopsis chorda provides insights into genome size evolution in Rhodophyta.</title>
        <authorList>
            <person name="Lee J."/>
            <person name="Yang E.C."/>
            <person name="Graf L."/>
            <person name="Yang J.H."/>
            <person name="Qiu H."/>
            <person name="Zel Zion U."/>
            <person name="Chan C.X."/>
            <person name="Stephens T.G."/>
            <person name="Weber A.P.M."/>
            <person name="Boo G.H."/>
            <person name="Boo S.M."/>
            <person name="Kim K.M."/>
            <person name="Shin Y."/>
            <person name="Jung M."/>
            <person name="Lee S.J."/>
            <person name="Yim H.S."/>
            <person name="Lee J.H."/>
            <person name="Bhattacharya D."/>
            <person name="Yoon H.S."/>
        </authorList>
    </citation>
    <scope>NUCLEOTIDE SEQUENCE [LARGE SCALE GENOMIC DNA]</scope>
    <source>
        <strain evidence="3 4">SKKU-2015</strain>
        <tissue evidence="3">Whole body</tissue>
    </source>
</reference>
<feature type="region of interest" description="Disordered" evidence="2">
    <location>
        <begin position="92"/>
        <end position="121"/>
    </location>
</feature>
<dbReference type="Proteomes" id="UP000247409">
    <property type="component" value="Unassembled WGS sequence"/>
</dbReference>
<gene>
    <name evidence="3" type="ORF">BWQ96_05081</name>
</gene>
<name>A0A2V3IVL7_9FLOR</name>